<dbReference type="CDD" id="cd06291">
    <property type="entry name" value="PBP1_Qymf-like"/>
    <property type="match status" value="1"/>
</dbReference>
<dbReference type="Gene3D" id="1.10.260.40">
    <property type="entry name" value="lambda repressor-like DNA-binding domains"/>
    <property type="match status" value="1"/>
</dbReference>
<evidence type="ECO:0000256" key="4">
    <source>
        <dbReference type="ARBA" id="ARBA00023163"/>
    </source>
</evidence>
<dbReference type="PANTHER" id="PTHR30146:SF95">
    <property type="entry name" value="RIBOSE OPERON REPRESSOR"/>
    <property type="match status" value="1"/>
</dbReference>
<keyword evidence="3 7" id="KW-0238">DNA-binding</keyword>
<dbReference type="Proteomes" id="UP000830167">
    <property type="component" value="Chromosome"/>
</dbReference>
<dbReference type="CDD" id="cd01392">
    <property type="entry name" value="HTH_LacI"/>
    <property type="match status" value="1"/>
</dbReference>
<dbReference type="Pfam" id="PF00356">
    <property type="entry name" value="LacI"/>
    <property type="match status" value="1"/>
</dbReference>
<accession>A0ABY4CLI0</accession>
<evidence type="ECO:0000256" key="3">
    <source>
        <dbReference type="ARBA" id="ARBA00023125"/>
    </source>
</evidence>
<dbReference type="SMART" id="SM00354">
    <property type="entry name" value="HTH_LACI"/>
    <property type="match status" value="1"/>
</dbReference>
<dbReference type="PANTHER" id="PTHR30146">
    <property type="entry name" value="LACI-RELATED TRANSCRIPTIONAL REPRESSOR"/>
    <property type="match status" value="1"/>
</dbReference>
<dbReference type="InterPro" id="IPR010982">
    <property type="entry name" value="Lambda_DNA-bd_dom_sf"/>
</dbReference>
<sequence length="324" mass="36622">MATIKDVATKAGVTVTTVSRVFNNRGYISDATRKKVLQAMEELNYRPNELARSFYKNRSNIIGLIVPTVSNPFFGQLATCIENFAYDNKYKILICNSNLDQAKEKEYVEMLKSNKVDGIIMGSHTLDVEEFKNLDYPIVTFDRKIYDFPFIRSDNYKGGELATELLIQKGCKKLAHICNNLELNMLGNKRTEAFVDVAGKYGVQTVMIETDTIGFNRQGNDLAIQNMFEKHPDIDGVFVSSDFIAYSVMNICTMSGRKIPDDVKLVGYDDIFLGSLVKPYLTTIHQPIETMAQCAVQTIFNQIEGIRPNVDNTFPVHLVERETT</sequence>
<dbReference type="EMBL" id="CP089291">
    <property type="protein sequence ID" value="UOF88695.1"/>
    <property type="molecule type" value="Genomic_DNA"/>
</dbReference>
<evidence type="ECO:0000313" key="8">
    <source>
        <dbReference type="Proteomes" id="UP000830167"/>
    </source>
</evidence>
<proteinExistence type="predicted"/>
<dbReference type="InterPro" id="IPR028082">
    <property type="entry name" value="Peripla_BP_I"/>
</dbReference>
<evidence type="ECO:0000259" key="6">
    <source>
        <dbReference type="PROSITE" id="PS50943"/>
    </source>
</evidence>
<dbReference type="SUPFAM" id="SSF47413">
    <property type="entry name" value="lambda repressor-like DNA-binding domains"/>
    <property type="match status" value="1"/>
</dbReference>
<protein>
    <submittedName>
        <fullName evidence="7">LacI family DNA-binding transcriptional regulator</fullName>
    </submittedName>
</protein>
<dbReference type="RefSeq" id="WP_347435374.1">
    <property type="nucleotide sequence ID" value="NZ_CP089291.1"/>
</dbReference>
<keyword evidence="4" id="KW-0804">Transcription</keyword>
<feature type="domain" description="HTH lacI-type" evidence="5">
    <location>
        <begin position="2"/>
        <end position="56"/>
    </location>
</feature>
<gene>
    <name evidence="7" type="ORF">LSG31_12120</name>
</gene>
<evidence type="ECO:0000256" key="1">
    <source>
        <dbReference type="ARBA" id="ARBA00022491"/>
    </source>
</evidence>
<dbReference type="InterPro" id="IPR000843">
    <property type="entry name" value="HTH_LacI"/>
</dbReference>
<dbReference type="GO" id="GO:0003677">
    <property type="term" value="F:DNA binding"/>
    <property type="evidence" value="ECO:0007669"/>
    <property type="project" value="UniProtKB-KW"/>
</dbReference>
<keyword evidence="8" id="KW-1185">Reference proteome</keyword>
<evidence type="ECO:0000313" key="7">
    <source>
        <dbReference type="EMBL" id="UOF88695.1"/>
    </source>
</evidence>
<dbReference type="PROSITE" id="PS50943">
    <property type="entry name" value="HTH_CROC1"/>
    <property type="match status" value="1"/>
</dbReference>
<dbReference type="PRINTS" id="PR00036">
    <property type="entry name" value="HTHLACI"/>
</dbReference>
<evidence type="ECO:0000256" key="2">
    <source>
        <dbReference type="ARBA" id="ARBA00023015"/>
    </source>
</evidence>
<organism evidence="7 8">
    <name type="scientific">Fodinisporobacter ferrooxydans</name>
    <dbReference type="NCBI Taxonomy" id="2901836"/>
    <lineage>
        <taxon>Bacteria</taxon>
        <taxon>Bacillati</taxon>
        <taxon>Bacillota</taxon>
        <taxon>Bacilli</taxon>
        <taxon>Bacillales</taxon>
        <taxon>Alicyclobacillaceae</taxon>
        <taxon>Fodinisporobacter</taxon>
    </lineage>
</organism>
<keyword evidence="1" id="KW-0678">Repressor</keyword>
<evidence type="ECO:0000259" key="5">
    <source>
        <dbReference type="PROSITE" id="PS50932"/>
    </source>
</evidence>
<reference evidence="7" key="1">
    <citation type="submission" date="2021-12" db="EMBL/GenBank/DDBJ databases">
        <title>Alicyclobacillaceae gen. nov., sp. nov., isolated from chalcocite enrichment system.</title>
        <authorList>
            <person name="Jiang Z."/>
        </authorList>
    </citation>
    <scope>NUCLEOTIDE SEQUENCE</scope>
    <source>
        <strain evidence="7">MYW30-H2</strain>
    </source>
</reference>
<dbReference type="Pfam" id="PF13377">
    <property type="entry name" value="Peripla_BP_3"/>
    <property type="match status" value="1"/>
</dbReference>
<dbReference type="SUPFAM" id="SSF53822">
    <property type="entry name" value="Periplasmic binding protein-like I"/>
    <property type="match status" value="1"/>
</dbReference>
<keyword evidence="2" id="KW-0805">Transcription regulation</keyword>
<dbReference type="Gene3D" id="3.40.50.2300">
    <property type="match status" value="2"/>
</dbReference>
<name>A0ABY4CLI0_9BACL</name>
<dbReference type="InterPro" id="IPR046335">
    <property type="entry name" value="LacI/GalR-like_sensor"/>
</dbReference>
<dbReference type="PROSITE" id="PS50932">
    <property type="entry name" value="HTH_LACI_2"/>
    <property type="match status" value="1"/>
</dbReference>
<dbReference type="InterPro" id="IPR001387">
    <property type="entry name" value="Cro/C1-type_HTH"/>
</dbReference>
<feature type="domain" description="HTH cro/C1-type" evidence="6">
    <location>
        <begin position="3"/>
        <end position="50"/>
    </location>
</feature>